<gene>
    <name evidence="1" type="ORF">LCGC14_3153160</name>
</gene>
<comment type="caution">
    <text evidence="1">The sequence shown here is derived from an EMBL/GenBank/DDBJ whole genome shotgun (WGS) entry which is preliminary data.</text>
</comment>
<accession>A0A0F8VTI0</accession>
<organism evidence="1">
    <name type="scientific">marine sediment metagenome</name>
    <dbReference type="NCBI Taxonomy" id="412755"/>
    <lineage>
        <taxon>unclassified sequences</taxon>
        <taxon>metagenomes</taxon>
        <taxon>ecological metagenomes</taxon>
    </lineage>
</organism>
<feature type="non-terminal residue" evidence="1">
    <location>
        <position position="1"/>
    </location>
</feature>
<sequence length="65" mass="6824">DAGVGQYFHGMFEVVEDDEDIGENKEGVREVEVVIAGSGDAVEIADGVISDIPDRAARECAGVES</sequence>
<reference evidence="1" key="1">
    <citation type="journal article" date="2015" name="Nature">
        <title>Complex archaea that bridge the gap between prokaryotes and eukaryotes.</title>
        <authorList>
            <person name="Spang A."/>
            <person name="Saw J.H."/>
            <person name="Jorgensen S.L."/>
            <person name="Zaremba-Niedzwiedzka K."/>
            <person name="Martijn J."/>
            <person name="Lind A.E."/>
            <person name="van Eijk R."/>
            <person name="Schleper C."/>
            <person name="Guy L."/>
            <person name="Ettema T.J."/>
        </authorList>
    </citation>
    <scope>NUCLEOTIDE SEQUENCE</scope>
</reference>
<dbReference type="AlphaFoldDB" id="A0A0F8VTI0"/>
<protein>
    <submittedName>
        <fullName evidence="1">Uncharacterized protein</fullName>
    </submittedName>
</protein>
<name>A0A0F8VTI0_9ZZZZ</name>
<dbReference type="EMBL" id="LAZR01069473">
    <property type="protein sequence ID" value="KKK47642.1"/>
    <property type="molecule type" value="Genomic_DNA"/>
</dbReference>
<evidence type="ECO:0000313" key="1">
    <source>
        <dbReference type="EMBL" id="KKK47642.1"/>
    </source>
</evidence>
<proteinExistence type="predicted"/>